<feature type="signal peptide" evidence="1">
    <location>
        <begin position="1"/>
        <end position="23"/>
    </location>
</feature>
<feature type="domain" description="DUF4399" evidence="2">
    <location>
        <begin position="53"/>
        <end position="145"/>
    </location>
</feature>
<dbReference type="Pfam" id="PF14347">
    <property type="entry name" value="DUF4399"/>
    <property type="match status" value="1"/>
</dbReference>
<feature type="chain" id="PRO_5018024308" evidence="1">
    <location>
        <begin position="24"/>
        <end position="145"/>
    </location>
</feature>
<evidence type="ECO:0000259" key="2">
    <source>
        <dbReference type="Pfam" id="PF14347"/>
    </source>
</evidence>
<organism evidence="3 4">
    <name type="scientific">Histidinibacterium lentulum</name>
    <dbReference type="NCBI Taxonomy" id="2480588"/>
    <lineage>
        <taxon>Bacteria</taxon>
        <taxon>Pseudomonadati</taxon>
        <taxon>Pseudomonadota</taxon>
        <taxon>Alphaproteobacteria</taxon>
        <taxon>Rhodobacterales</taxon>
        <taxon>Paracoccaceae</taxon>
        <taxon>Histidinibacterium</taxon>
    </lineage>
</organism>
<gene>
    <name evidence="3" type="ORF">EAT49_08785</name>
</gene>
<comment type="caution">
    <text evidence="3">The sequence shown here is derived from an EMBL/GenBank/DDBJ whole genome shotgun (WGS) entry which is preliminary data.</text>
</comment>
<dbReference type="RefSeq" id="WP_123641947.1">
    <property type="nucleotide sequence ID" value="NZ_ML119084.1"/>
</dbReference>
<name>A0A3N2R4L0_9RHOB</name>
<dbReference type="AlphaFoldDB" id="A0A3N2R4L0"/>
<protein>
    <submittedName>
        <fullName evidence="3">DUF4399 domain-containing protein</fullName>
    </submittedName>
</protein>
<evidence type="ECO:0000256" key="1">
    <source>
        <dbReference type="SAM" id="SignalP"/>
    </source>
</evidence>
<dbReference type="OrthoDB" id="531568at2"/>
<accession>A0A3N2R4L0</accession>
<dbReference type="InterPro" id="IPR025512">
    <property type="entry name" value="DUF4399"/>
</dbReference>
<reference evidence="3 4" key="1">
    <citation type="submission" date="2018-10" db="EMBL/GenBank/DDBJ databases">
        <title>Histidinibacterium lentulum gen. nov., sp. nov., a marine bacterium from the culture broth of Picochlorum sp. 122.</title>
        <authorList>
            <person name="Wang G."/>
        </authorList>
    </citation>
    <scope>NUCLEOTIDE SEQUENCE [LARGE SCALE GENOMIC DNA]</scope>
    <source>
        <strain evidence="3 4">B17</strain>
    </source>
</reference>
<keyword evidence="1" id="KW-0732">Signal</keyword>
<dbReference type="EMBL" id="RDRB01000004">
    <property type="protein sequence ID" value="ROU02429.1"/>
    <property type="molecule type" value="Genomic_DNA"/>
</dbReference>
<keyword evidence="4" id="KW-1185">Reference proteome</keyword>
<proteinExistence type="predicted"/>
<evidence type="ECO:0000313" key="3">
    <source>
        <dbReference type="EMBL" id="ROU02429.1"/>
    </source>
</evidence>
<sequence>MKHDRIAAAACALAALFASAAVADGHRSAAPEGARAWIVLPENGATVSNPVTIVFGLEGMGIAPANVEQDGTGHHHLLINTDPATLDMEQGLPATDQIVHFGGGQTQVTKELPAGTHTLQLLLGDWLHVPHDPPVLSEVVTITVE</sequence>
<dbReference type="Proteomes" id="UP000268016">
    <property type="component" value="Unassembled WGS sequence"/>
</dbReference>
<evidence type="ECO:0000313" key="4">
    <source>
        <dbReference type="Proteomes" id="UP000268016"/>
    </source>
</evidence>